<organism evidence="3 4">
    <name type="scientific">Streptomyces hiroshimensis</name>
    <dbReference type="NCBI Taxonomy" id="66424"/>
    <lineage>
        <taxon>Bacteria</taxon>
        <taxon>Bacillati</taxon>
        <taxon>Actinomycetota</taxon>
        <taxon>Actinomycetes</taxon>
        <taxon>Kitasatosporales</taxon>
        <taxon>Streptomycetaceae</taxon>
        <taxon>Streptomyces</taxon>
    </lineage>
</organism>
<dbReference type="Pfam" id="PF03259">
    <property type="entry name" value="Robl_LC7"/>
    <property type="match status" value="1"/>
</dbReference>
<dbReference type="InterPro" id="IPR053141">
    <property type="entry name" value="Mycobact_SerProt_Inhib_Rv3364c"/>
</dbReference>
<dbReference type="PANTHER" id="PTHR36222">
    <property type="entry name" value="SERINE PROTEASE INHIBITOR RV3364C"/>
    <property type="match status" value="1"/>
</dbReference>
<dbReference type="PANTHER" id="PTHR36222:SF1">
    <property type="entry name" value="SERINE PROTEASE INHIBITOR RV3364C"/>
    <property type="match status" value="1"/>
</dbReference>
<evidence type="ECO:0000313" key="4">
    <source>
        <dbReference type="Proteomes" id="UP000659223"/>
    </source>
</evidence>
<protein>
    <recommendedName>
        <fullName evidence="2">Roadblock/LAMTOR2 domain-containing protein</fullName>
    </recommendedName>
</protein>
<feature type="compositionally biased region" description="Low complexity" evidence="1">
    <location>
        <begin position="134"/>
        <end position="151"/>
    </location>
</feature>
<keyword evidence="4" id="KW-1185">Reference proteome</keyword>
<dbReference type="SMART" id="SM00960">
    <property type="entry name" value="Robl_LC7"/>
    <property type="match status" value="1"/>
</dbReference>
<evidence type="ECO:0000256" key="1">
    <source>
        <dbReference type="SAM" id="MobiDB-lite"/>
    </source>
</evidence>
<comment type="caution">
    <text evidence="3">The sequence shown here is derived from an EMBL/GenBank/DDBJ whole genome shotgun (WGS) entry which is preliminary data.</text>
</comment>
<evidence type="ECO:0000259" key="2">
    <source>
        <dbReference type="SMART" id="SM00960"/>
    </source>
</evidence>
<gene>
    <name evidence="3" type="ORF">GCM10010324_01430</name>
</gene>
<dbReference type="Proteomes" id="UP000659223">
    <property type="component" value="Unassembled WGS sequence"/>
</dbReference>
<proteinExistence type="predicted"/>
<evidence type="ECO:0000313" key="3">
    <source>
        <dbReference type="EMBL" id="GGX60539.1"/>
    </source>
</evidence>
<name>A0ABQ2Y573_9ACTN</name>
<dbReference type="SUPFAM" id="SSF103196">
    <property type="entry name" value="Roadblock/LC7 domain"/>
    <property type="match status" value="1"/>
</dbReference>
<reference evidence="4" key="1">
    <citation type="journal article" date="2019" name="Int. J. Syst. Evol. Microbiol.">
        <title>The Global Catalogue of Microorganisms (GCM) 10K type strain sequencing project: providing services to taxonomists for standard genome sequencing and annotation.</title>
        <authorList>
            <consortium name="The Broad Institute Genomics Platform"/>
            <consortium name="The Broad Institute Genome Sequencing Center for Infectious Disease"/>
            <person name="Wu L."/>
            <person name="Ma J."/>
        </authorList>
    </citation>
    <scope>NUCLEOTIDE SEQUENCE [LARGE SCALE GENOMIC DNA]</scope>
    <source>
        <strain evidence="4">JCM 4586</strain>
    </source>
</reference>
<sequence>MNDHLNNELGWMLDEVVKMPEARHAILLSSDGMLRARSQGIERDEAERQAAALSGLQSISRSTSEFCTHQAQQDNPWRQTLVEFAHGYVFLIAAGPGAYLAVSATEHVDMEAVTYRMQKLVDRLGKELTSPPRAGSAGNVGSAGNAGNVGNWQGSGAPA</sequence>
<feature type="region of interest" description="Disordered" evidence="1">
    <location>
        <begin position="126"/>
        <end position="159"/>
    </location>
</feature>
<dbReference type="Gene3D" id="3.30.450.30">
    <property type="entry name" value="Dynein light chain 2a, cytoplasmic"/>
    <property type="match status" value="1"/>
</dbReference>
<dbReference type="EMBL" id="BMUT01000001">
    <property type="protein sequence ID" value="GGX60539.1"/>
    <property type="molecule type" value="Genomic_DNA"/>
</dbReference>
<accession>A0ABQ2Y573</accession>
<dbReference type="InterPro" id="IPR004942">
    <property type="entry name" value="Roadblock/LAMTOR2_dom"/>
</dbReference>
<feature type="domain" description="Roadblock/LAMTOR2" evidence="2">
    <location>
        <begin position="10"/>
        <end position="104"/>
    </location>
</feature>